<evidence type="ECO:0000313" key="3">
    <source>
        <dbReference type="Proteomes" id="UP001206788"/>
    </source>
</evidence>
<dbReference type="Gene3D" id="3.30.830.10">
    <property type="entry name" value="Metalloenzyme, LuxS/M16 peptidase-like"/>
    <property type="match status" value="2"/>
</dbReference>
<name>A0ABT2G4B3_9BACT</name>
<dbReference type="Proteomes" id="UP001206788">
    <property type="component" value="Unassembled WGS sequence"/>
</dbReference>
<gene>
    <name evidence="2" type="ORF">NY014_06725</name>
</gene>
<protein>
    <submittedName>
        <fullName evidence="2">Insulinase family protein</fullName>
    </submittedName>
</protein>
<proteinExistence type="predicted"/>
<dbReference type="InterPro" id="IPR011249">
    <property type="entry name" value="Metalloenz_LuxS/M16"/>
</dbReference>
<dbReference type="SUPFAM" id="SSF63411">
    <property type="entry name" value="LuxS/MPP-like metallohydrolase"/>
    <property type="match status" value="2"/>
</dbReference>
<accession>A0ABT2G4B3</accession>
<sequence length="422" mass="48232">MLDRSQPPKFIIPEDFSLTQPEQFDLSSGAKVFFIQTPAVEAVKIEFLGKGTRASLPLNQSLIPSFTLQLLPEGTNRKSGTEIAHFFDFHASEIQPIISFSNEGISLISTKKHVFEILPVALELVHEAVFPEEILQKRKSQRKLAIQLEREKTSSRASQLFRKALFGEMHPYGVEIGESMLEEISSERLLQHSQNQLWQNLEIFISGNFSAQELSKLLQGLEKFPFRTALEQTLLPEISSENFIHEKKAESVQSSIRIGDFSIPKNHPDFIPLVVFNSILGGYFGSRLIKNIREDKGHTYGIYSSLAQIGDLNYWVISADVEKKYLQTVKDEIKKEIQTLCDEPVPSDELELVRNYLLGQMLSQFSNSFDLMDRFRAVHHAGLTLDFYQQKLKFLKQFNQGHILEIGEKYFKNKEIFEVSVG</sequence>
<dbReference type="EMBL" id="JANWGH010000001">
    <property type="protein sequence ID" value="MCS5490115.1"/>
    <property type="molecule type" value="Genomic_DNA"/>
</dbReference>
<reference evidence="2 3" key="1">
    <citation type="submission" date="2022-08" db="EMBL/GenBank/DDBJ databases">
        <title>Algoriphagus sp. CAU 1643 isolated from mud.</title>
        <authorList>
            <person name="Kim W."/>
        </authorList>
    </citation>
    <scope>NUCLEOTIDE SEQUENCE [LARGE SCALE GENOMIC DNA]</scope>
    <source>
        <strain evidence="2 3">CAU 1643</strain>
    </source>
</reference>
<keyword evidence="3" id="KW-1185">Reference proteome</keyword>
<dbReference type="Pfam" id="PF05193">
    <property type="entry name" value="Peptidase_M16_C"/>
    <property type="match status" value="1"/>
</dbReference>
<comment type="caution">
    <text evidence="2">The sequence shown here is derived from an EMBL/GenBank/DDBJ whole genome shotgun (WGS) entry which is preliminary data.</text>
</comment>
<feature type="domain" description="Peptidase M16 C-terminal" evidence="1">
    <location>
        <begin position="200"/>
        <end position="356"/>
    </location>
</feature>
<dbReference type="InterPro" id="IPR007863">
    <property type="entry name" value="Peptidase_M16_C"/>
</dbReference>
<organism evidence="2 3">
    <name type="scientific">Algoriphagus limi</name>
    <dbReference type="NCBI Taxonomy" id="2975273"/>
    <lineage>
        <taxon>Bacteria</taxon>
        <taxon>Pseudomonadati</taxon>
        <taxon>Bacteroidota</taxon>
        <taxon>Cytophagia</taxon>
        <taxon>Cytophagales</taxon>
        <taxon>Cyclobacteriaceae</taxon>
        <taxon>Algoriphagus</taxon>
    </lineage>
</organism>
<dbReference type="RefSeq" id="WP_259413789.1">
    <property type="nucleotide sequence ID" value="NZ_JANWGH010000001.1"/>
</dbReference>
<evidence type="ECO:0000313" key="2">
    <source>
        <dbReference type="EMBL" id="MCS5490115.1"/>
    </source>
</evidence>
<evidence type="ECO:0000259" key="1">
    <source>
        <dbReference type="Pfam" id="PF05193"/>
    </source>
</evidence>